<dbReference type="EMBL" id="HAEB01001554">
    <property type="protein sequence ID" value="SBQ48042.1"/>
    <property type="molecule type" value="Transcribed_RNA"/>
</dbReference>
<evidence type="ECO:0000313" key="2">
    <source>
        <dbReference type="EMBL" id="SBQ48042.1"/>
    </source>
</evidence>
<proteinExistence type="predicted"/>
<accession>A0A1A8ENN8</accession>
<name>A0A1A8ENN8_9TELE</name>
<protein>
    <submittedName>
        <fullName evidence="2">Uncharacterized protein</fullName>
    </submittedName>
</protein>
<organism evidence="2">
    <name type="scientific">Nothobranchius korthausae</name>
    <dbReference type="NCBI Taxonomy" id="1143690"/>
    <lineage>
        <taxon>Eukaryota</taxon>
        <taxon>Metazoa</taxon>
        <taxon>Chordata</taxon>
        <taxon>Craniata</taxon>
        <taxon>Vertebrata</taxon>
        <taxon>Euteleostomi</taxon>
        <taxon>Actinopterygii</taxon>
        <taxon>Neopterygii</taxon>
        <taxon>Teleostei</taxon>
        <taxon>Neoteleostei</taxon>
        <taxon>Acanthomorphata</taxon>
        <taxon>Ovalentaria</taxon>
        <taxon>Atherinomorphae</taxon>
        <taxon>Cyprinodontiformes</taxon>
        <taxon>Nothobranchiidae</taxon>
        <taxon>Nothobranchius</taxon>
    </lineage>
</organism>
<evidence type="ECO:0000256" key="1">
    <source>
        <dbReference type="SAM" id="MobiDB-lite"/>
    </source>
</evidence>
<sequence length="180" mass="20777">MKLKEDKQRRYDCAETLFQIPDKQRVESSEPADHPQSERIGVIETFNDGGYADAGTQTELTMKDIEKMEDVLRQNTAELAGLHNKEMYHIVIFEKTNEVEVVPSRWVSGEECMWPHKTDVVKVMKTQEQPGADWIPFRSRVLFTSDDYSEARRKLPDAVLHTDLGTDGEDSPVKPKRRRV</sequence>
<gene>
    <name evidence="2" type="primary">Nfu_g_1_014787</name>
</gene>
<reference evidence="2" key="1">
    <citation type="submission" date="2016-05" db="EMBL/GenBank/DDBJ databases">
        <authorList>
            <person name="Lavstsen T."/>
            <person name="Jespersen J.S."/>
        </authorList>
    </citation>
    <scope>NUCLEOTIDE SEQUENCE</scope>
    <source>
        <tissue evidence="2">Brain</tissue>
    </source>
</reference>
<feature type="region of interest" description="Disordered" evidence="1">
    <location>
        <begin position="157"/>
        <end position="180"/>
    </location>
</feature>
<dbReference type="AlphaFoldDB" id="A0A1A8ENN8"/>
<reference evidence="2" key="2">
    <citation type="submission" date="2016-06" db="EMBL/GenBank/DDBJ databases">
        <title>The genome of a short-lived fish provides insights into sex chromosome evolution and the genetic control of aging.</title>
        <authorList>
            <person name="Reichwald K."/>
            <person name="Felder M."/>
            <person name="Petzold A."/>
            <person name="Koch P."/>
            <person name="Groth M."/>
            <person name="Platzer M."/>
        </authorList>
    </citation>
    <scope>NUCLEOTIDE SEQUENCE</scope>
    <source>
        <tissue evidence="2">Brain</tissue>
    </source>
</reference>